<dbReference type="EMBL" id="DF142866">
    <property type="protein sequence ID" value="GAA48040.1"/>
    <property type="molecule type" value="Genomic_DNA"/>
</dbReference>
<name>G7Y504_CLOSI</name>
<protein>
    <submittedName>
        <fullName evidence="1">Uncharacterized protein</fullName>
    </submittedName>
</protein>
<organism evidence="1 2">
    <name type="scientific">Clonorchis sinensis</name>
    <name type="common">Chinese liver fluke</name>
    <dbReference type="NCBI Taxonomy" id="79923"/>
    <lineage>
        <taxon>Eukaryota</taxon>
        <taxon>Metazoa</taxon>
        <taxon>Spiralia</taxon>
        <taxon>Lophotrochozoa</taxon>
        <taxon>Platyhelminthes</taxon>
        <taxon>Trematoda</taxon>
        <taxon>Digenea</taxon>
        <taxon>Opisthorchiida</taxon>
        <taxon>Opisthorchiata</taxon>
        <taxon>Opisthorchiidae</taxon>
        <taxon>Clonorchis</taxon>
    </lineage>
</organism>
<reference key="2">
    <citation type="submission" date="2011-10" db="EMBL/GenBank/DDBJ databases">
        <title>The genome and transcriptome sequence of Clonorchis sinensis provide insights into the carcinogenic liver fluke.</title>
        <authorList>
            <person name="Wang X."/>
            <person name="Huang Y."/>
            <person name="Chen W."/>
            <person name="Liu H."/>
            <person name="Guo L."/>
            <person name="Chen Y."/>
            <person name="Luo F."/>
            <person name="Zhou W."/>
            <person name="Sun J."/>
            <person name="Mao Q."/>
            <person name="Liang P."/>
            <person name="Zhou C."/>
            <person name="Tian Y."/>
            <person name="Men J."/>
            <person name="Lv X."/>
            <person name="Huang L."/>
            <person name="Zhou J."/>
            <person name="Hu Y."/>
            <person name="Li R."/>
            <person name="Zhang F."/>
            <person name="Lei H."/>
            <person name="Li X."/>
            <person name="Hu X."/>
            <person name="Liang C."/>
            <person name="Xu J."/>
            <person name="Wu Z."/>
            <person name="Yu X."/>
        </authorList>
    </citation>
    <scope>NUCLEOTIDE SEQUENCE</scope>
    <source>
        <strain>Henan</strain>
    </source>
</reference>
<accession>G7Y504</accession>
<dbReference type="AlphaFoldDB" id="G7Y504"/>
<evidence type="ECO:0000313" key="1">
    <source>
        <dbReference type="EMBL" id="GAA48040.1"/>
    </source>
</evidence>
<dbReference type="InParanoid" id="G7Y504"/>
<evidence type="ECO:0000313" key="2">
    <source>
        <dbReference type="Proteomes" id="UP000008909"/>
    </source>
</evidence>
<dbReference type="InterPro" id="IPR036930">
    <property type="entry name" value="WGR_dom_sf"/>
</dbReference>
<gene>
    <name evidence="1" type="ORF">CLF_101108</name>
</gene>
<dbReference type="InterPro" id="IPR008893">
    <property type="entry name" value="WGR_domain"/>
</dbReference>
<reference evidence="1" key="1">
    <citation type="journal article" date="2011" name="Genome Biol.">
        <title>The draft genome of the carcinogenic human liver fluke Clonorchis sinensis.</title>
        <authorList>
            <person name="Wang X."/>
            <person name="Chen W."/>
            <person name="Huang Y."/>
            <person name="Sun J."/>
            <person name="Men J."/>
            <person name="Liu H."/>
            <person name="Luo F."/>
            <person name="Guo L."/>
            <person name="Lv X."/>
            <person name="Deng C."/>
            <person name="Zhou C."/>
            <person name="Fan Y."/>
            <person name="Li X."/>
            <person name="Huang L."/>
            <person name="Hu Y."/>
            <person name="Liang C."/>
            <person name="Hu X."/>
            <person name="Xu J."/>
            <person name="Yu X."/>
        </authorList>
    </citation>
    <scope>NUCLEOTIDE SEQUENCE [LARGE SCALE GENOMIC DNA]</scope>
    <source>
        <strain evidence="1">Henan</strain>
    </source>
</reference>
<dbReference type="Proteomes" id="UP000008909">
    <property type="component" value="Unassembled WGS sequence"/>
</dbReference>
<dbReference type="Pfam" id="PF05406">
    <property type="entry name" value="WGR"/>
    <property type="match status" value="1"/>
</dbReference>
<proteinExistence type="predicted"/>
<sequence length="90" mass="10321">MGKSSPGRSGISVPILIPFMVPYKVWERLVSCRIHGDYNCTMNRPNVVNNSVNFFLMQLVIVERKPPNYFVWVRWGRMVSYSSLLLSALG</sequence>
<keyword evidence="2" id="KW-1185">Reference proteome</keyword>
<dbReference type="SUPFAM" id="SSF142921">
    <property type="entry name" value="WGR domain-like"/>
    <property type="match status" value="1"/>
</dbReference>